<organism evidence="2 3">
    <name type="scientific">Sphaerobolus stellatus (strain SS14)</name>
    <dbReference type="NCBI Taxonomy" id="990650"/>
    <lineage>
        <taxon>Eukaryota</taxon>
        <taxon>Fungi</taxon>
        <taxon>Dikarya</taxon>
        <taxon>Basidiomycota</taxon>
        <taxon>Agaricomycotina</taxon>
        <taxon>Agaricomycetes</taxon>
        <taxon>Phallomycetidae</taxon>
        <taxon>Geastrales</taxon>
        <taxon>Sphaerobolaceae</taxon>
        <taxon>Sphaerobolus</taxon>
    </lineage>
</organism>
<evidence type="ECO:0000313" key="3">
    <source>
        <dbReference type="Proteomes" id="UP000054279"/>
    </source>
</evidence>
<dbReference type="EMBL" id="KN837206">
    <property type="protein sequence ID" value="KIJ33896.1"/>
    <property type="molecule type" value="Genomic_DNA"/>
</dbReference>
<gene>
    <name evidence="2" type="ORF">M422DRAFT_35316</name>
</gene>
<protein>
    <submittedName>
        <fullName evidence="2">Uncharacterized protein</fullName>
    </submittedName>
</protein>
<proteinExistence type="predicted"/>
<reference evidence="2 3" key="1">
    <citation type="submission" date="2014-06" db="EMBL/GenBank/DDBJ databases">
        <title>Evolutionary Origins and Diversification of the Mycorrhizal Mutualists.</title>
        <authorList>
            <consortium name="DOE Joint Genome Institute"/>
            <consortium name="Mycorrhizal Genomics Consortium"/>
            <person name="Kohler A."/>
            <person name="Kuo A."/>
            <person name="Nagy L.G."/>
            <person name="Floudas D."/>
            <person name="Copeland A."/>
            <person name="Barry K.W."/>
            <person name="Cichocki N."/>
            <person name="Veneault-Fourrey C."/>
            <person name="LaButti K."/>
            <person name="Lindquist E.A."/>
            <person name="Lipzen A."/>
            <person name="Lundell T."/>
            <person name="Morin E."/>
            <person name="Murat C."/>
            <person name="Riley R."/>
            <person name="Ohm R."/>
            <person name="Sun H."/>
            <person name="Tunlid A."/>
            <person name="Henrissat B."/>
            <person name="Grigoriev I.V."/>
            <person name="Hibbett D.S."/>
            <person name="Martin F."/>
        </authorList>
    </citation>
    <scope>NUCLEOTIDE SEQUENCE [LARGE SCALE GENOMIC DNA]</scope>
    <source>
        <strain evidence="2 3">SS14</strain>
    </source>
</reference>
<dbReference type="HOGENOM" id="CLU_3015697_0_0_1"/>
<sequence>MTTQAAPLVPSHPTTPQSDSTARVPAPVHAQVLCTQGIGIRTHHKLDAVPASRPIL</sequence>
<feature type="compositionally biased region" description="Polar residues" evidence="1">
    <location>
        <begin position="12"/>
        <end position="21"/>
    </location>
</feature>
<dbReference type="AlphaFoldDB" id="A0A0C9V9F3"/>
<feature type="region of interest" description="Disordered" evidence="1">
    <location>
        <begin position="1"/>
        <end position="24"/>
    </location>
</feature>
<evidence type="ECO:0000256" key="1">
    <source>
        <dbReference type="SAM" id="MobiDB-lite"/>
    </source>
</evidence>
<name>A0A0C9V9F3_SPHS4</name>
<evidence type="ECO:0000313" key="2">
    <source>
        <dbReference type="EMBL" id="KIJ33896.1"/>
    </source>
</evidence>
<accession>A0A0C9V9F3</accession>
<keyword evidence="3" id="KW-1185">Reference proteome</keyword>
<dbReference type="Proteomes" id="UP000054279">
    <property type="component" value="Unassembled WGS sequence"/>
</dbReference>